<dbReference type="Gene3D" id="2.40.280.10">
    <property type="match status" value="1"/>
</dbReference>
<dbReference type="CDD" id="cd09294">
    <property type="entry name" value="SmpB"/>
    <property type="match status" value="1"/>
</dbReference>
<dbReference type="SUPFAM" id="SSF74982">
    <property type="entry name" value="Small protein B (SmpB)"/>
    <property type="match status" value="1"/>
</dbReference>
<dbReference type="PANTHER" id="PTHR30308">
    <property type="entry name" value="TMRNA-BINDING COMPONENT OF TRANS-TRANSLATION TAGGING COMPLEX"/>
    <property type="match status" value="1"/>
</dbReference>
<organism evidence="4 5">
    <name type="scientific">Candidatus Roizmanbacteria bacterium CG10_big_fil_rev_8_21_14_0_10_39_6</name>
    <dbReference type="NCBI Taxonomy" id="1974853"/>
    <lineage>
        <taxon>Bacteria</taxon>
        <taxon>Candidatus Roizmaniibacteriota</taxon>
    </lineage>
</organism>
<evidence type="ECO:0000256" key="3">
    <source>
        <dbReference type="HAMAP-Rule" id="MF_00023"/>
    </source>
</evidence>
<evidence type="ECO:0000313" key="4">
    <source>
        <dbReference type="EMBL" id="PJE63156.1"/>
    </source>
</evidence>
<comment type="similarity">
    <text evidence="3">Belongs to the SmpB family.</text>
</comment>
<dbReference type="AlphaFoldDB" id="A0A2M8KTA6"/>
<name>A0A2M8KTA6_9BACT</name>
<dbReference type="InterPro" id="IPR023620">
    <property type="entry name" value="SmpB"/>
</dbReference>
<comment type="function">
    <text evidence="3">Required for rescue of stalled ribosomes mediated by trans-translation. Binds to transfer-messenger RNA (tmRNA), required for stable association of tmRNA with ribosomes. tmRNA and SmpB together mimic tRNA shape, replacing the anticodon stem-loop with SmpB. tmRNA is encoded by the ssrA gene; the 2 termini fold to resemble tRNA(Ala) and it encodes a 'tag peptide', a short internal open reading frame. During trans-translation Ala-aminoacylated tmRNA acts like a tRNA, entering the A-site of stalled ribosomes, displacing the stalled mRNA. The ribosome then switches to translate the ORF on the tmRNA; the nascent peptide is terminated with the 'tag peptide' encoded by the tmRNA and targeted for degradation. The ribosome is freed to recommence translation, which seems to be the essential function of trans-translation.</text>
</comment>
<proteinExistence type="inferred from homology"/>
<dbReference type="HAMAP" id="MF_00023">
    <property type="entry name" value="SmpB"/>
    <property type="match status" value="1"/>
</dbReference>
<keyword evidence="2 3" id="KW-0694">RNA-binding</keyword>
<dbReference type="GO" id="GO:0005829">
    <property type="term" value="C:cytosol"/>
    <property type="evidence" value="ECO:0007669"/>
    <property type="project" value="TreeGrafter"/>
</dbReference>
<dbReference type="InterPro" id="IPR020081">
    <property type="entry name" value="SsrA-bd_prot_CS"/>
</dbReference>
<dbReference type="NCBIfam" id="NF003843">
    <property type="entry name" value="PRK05422.1"/>
    <property type="match status" value="1"/>
</dbReference>
<dbReference type="GO" id="GO:0070930">
    <property type="term" value="P:trans-translation-dependent protein tagging"/>
    <property type="evidence" value="ECO:0007669"/>
    <property type="project" value="TreeGrafter"/>
</dbReference>
<keyword evidence="1 3" id="KW-0963">Cytoplasm</keyword>
<dbReference type="PROSITE" id="PS01317">
    <property type="entry name" value="SSRP"/>
    <property type="match status" value="1"/>
</dbReference>
<gene>
    <name evidence="3" type="primary">smpB</name>
    <name evidence="4" type="ORF">COU88_01035</name>
</gene>
<dbReference type="GO" id="GO:0003723">
    <property type="term" value="F:RNA binding"/>
    <property type="evidence" value="ECO:0007669"/>
    <property type="project" value="UniProtKB-UniRule"/>
</dbReference>
<reference evidence="5" key="1">
    <citation type="submission" date="2017-09" db="EMBL/GenBank/DDBJ databases">
        <title>Depth-based differentiation of microbial function through sediment-hosted aquifers and enrichment of novel symbionts in the deep terrestrial subsurface.</title>
        <authorList>
            <person name="Probst A.J."/>
            <person name="Ladd B."/>
            <person name="Jarett J.K."/>
            <person name="Geller-Mcgrath D.E."/>
            <person name="Sieber C.M.K."/>
            <person name="Emerson J.B."/>
            <person name="Anantharaman K."/>
            <person name="Thomas B.C."/>
            <person name="Malmstrom R."/>
            <person name="Stieglmeier M."/>
            <person name="Klingl A."/>
            <person name="Woyke T."/>
            <person name="Ryan C.M."/>
            <person name="Banfield J.F."/>
        </authorList>
    </citation>
    <scope>NUCLEOTIDE SEQUENCE [LARGE SCALE GENOMIC DNA]</scope>
</reference>
<evidence type="ECO:0000313" key="5">
    <source>
        <dbReference type="Proteomes" id="UP000229554"/>
    </source>
</evidence>
<dbReference type="Pfam" id="PF01668">
    <property type="entry name" value="SmpB"/>
    <property type="match status" value="1"/>
</dbReference>
<evidence type="ECO:0000256" key="1">
    <source>
        <dbReference type="ARBA" id="ARBA00022490"/>
    </source>
</evidence>
<protein>
    <recommendedName>
        <fullName evidence="3">SsrA-binding protein</fullName>
    </recommendedName>
    <alternativeName>
        <fullName evidence="3">Small protein B</fullName>
    </alternativeName>
</protein>
<dbReference type="EMBL" id="PFED01000044">
    <property type="protein sequence ID" value="PJE63156.1"/>
    <property type="molecule type" value="Genomic_DNA"/>
</dbReference>
<evidence type="ECO:0000256" key="2">
    <source>
        <dbReference type="ARBA" id="ARBA00022884"/>
    </source>
</evidence>
<dbReference type="PANTHER" id="PTHR30308:SF2">
    <property type="entry name" value="SSRA-BINDING PROTEIN"/>
    <property type="match status" value="1"/>
</dbReference>
<dbReference type="InterPro" id="IPR000037">
    <property type="entry name" value="SsrA-bd_prot"/>
</dbReference>
<dbReference type="Proteomes" id="UP000229554">
    <property type="component" value="Unassembled WGS sequence"/>
</dbReference>
<comment type="caution">
    <text evidence="4">The sequence shown here is derived from an EMBL/GenBank/DDBJ whole genome shotgun (WGS) entry which is preliminary data.</text>
</comment>
<dbReference type="GO" id="GO:0070929">
    <property type="term" value="P:trans-translation"/>
    <property type="evidence" value="ECO:0007669"/>
    <property type="project" value="UniProtKB-UniRule"/>
</dbReference>
<dbReference type="NCBIfam" id="TIGR00086">
    <property type="entry name" value="smpB"/>
    <property type="match status" value="1"/>
</dbReference>
<sequence length="194" mass="22509">MCATIIRCAVEDTGKNSVNPSTIPNITACIMSMSILLALECYNIDMEIVNRLAFREYDILDKYEAGIVLTGPEVKSVKSGRLNFMGSYVKFLGDELFLINTNIPLYAYTKDELYEPDRSRKLLLSRKELLRLKTKLTERQNLTIVPLKCYTSHSFIKIQIALSKGRKQYQVKSVEKQRTIKRREKEQLKEYLKR</sequence>
<accession>A0A2M8KTA6</accession>
<comment type="subcellular location">
    <subcellularLocation>
        <location evidence="3">Cytoplasm</location>
    </subcellularLocation>
    <text evidence="3">The tmRNA-SmpB complex associates with stalled 70S ribosomes.</text>
</comment>